<evidence type="ECO:0000313" key="7">
    <source>
        <dbReference type="EMBL" id="GGL24457.1"/>
    </source>
</evidence>
<accession>A0A830EZ93</accession>
<keyword evidence="2" id="KW-0479">Metal-binding</keyword>
<dbReference type="OrthoDB" id="323389at2157"/>
<protein>
    <recommendedName>
        <fullName evidence="6">Succinylglutamate desuccinylase/Aspartoacylase catalytic domain-containing protein</fullName>
    </recommendedName>
</protein>
<dbReference type="Gene3D" id="3.40.630.10">
    <property type="entry name" value="Zn peptidases"/>
    <property type="match status" value="1"/>
</dbReference>
<sequence length="279" mass="29872">MRVVQLGDGTPEISVVGGVHGDEPCSARAIERLEADDPDVERPVKLVVANELALDRGVRYVDADLNRAFGEDTPADAHERRVAEALAEAVEGTTALSIHSTQSHADPFAVSDGREAHVQRYVPQLSVAALVDTTDFGEGRLFAANADIVEVEAGLQGTETATENAYTLAREFLTAAGVLPGDTVSRELPTFAMGDPIPKPEADEYEVFAENFTEVEEGEPYAAADGEVLVAEEDFWPVLFSPYGYEDQFGYRGEPAPNIGQSPSEGANSTSRNSRSSAQ</sequence>
<dbReference type="GO" id="GO:0005829">
    <property type="term" value="C:cytosol"/>
    <property type="evidence" value="ECO:0007669"/>
    <property type="project" value="TreeGrafter"/>
</dbReference>
<dbReference type="Proteomes" id="UP000628840">
    <property type="component" value="Unassembled WGS sequence"/>
</dbReference>
<evidence type="ECO:0000256" key="1">
    <source>
        <dbReference type="ARBA" id="ARBA00001947"/>
    </source>
</evidence>
<keyword evidence="4" id="KW-0862">Zinc</keyword>
<dbReference type="AlphaFoldDB" id="A0A830EZ93"/>
<evidence type="ECO:0000256" key="2">
    <source>
        <dbReference type="ARBA" id="ARBA00022723"/>
    </source>
</evidence>
<name>A0A830EZ93_9EURY</name>
<organism evidence="7 8">
    <name type="scientific">Halarchaeum grantii</name>
    <dbReference type="NCBI Taxonomy" id="1193105"/>
    <lineage>
        <taxon>Archaea</taxon>
        <taxon>Methanobacteriati</taxon>
        <taxon>Methanobacteriota</taxon>
        <taxon>Stenosarchaea group</taxon>
        <taxon>Halobacteria</taxon>
        <taxon>Halobacteriales</taxon>
        <taxon>Halobacteriaceae</taxon>
    </lineage>
</organism>
<dbReference type="InterPro" id="IPR050178">
    <property type="entry name" value="AspA/AstE_fam"/>
</dbReference>
<dbReference type="SUPFAM" id="SSF53187">
    <property type="entry name" value="Zn-dependent exopeptidases"/>
    <property type="match status" value="1"/>
</dbReference>
<dbReference type="PANTHER" id="PTHR15162">
    <property type="entry name" value="ASPARTOACYLASE"/>
    <property type="match status" value="1"/>
</dbReference>
<gene>
    <name evidence="7" type="ORF">GCM10009037_04960</name>
</gene>
<dbReference type="RefSeq" id="WP_188878219.1">
    <property type="nucleotide sequence ID" value="NZ_BMPF01000001.1"/>
</dbReference>
<evidence type="ECO:0000259" key="6">
    <source>
        <dbReference type="Pfam" id="PF24827"/>
    </source>
</evidence>
<keyword evidence="8" id="KW-1185">Reference proteome</keyword>
<evidence type="ECO:0000313" key="8">
    <source>
        <dbReference type="Proteomes" id="UP000628840"/>
    </source>
</evidence>
<feature type="region of interest" description="Disordered" evidence="5">
    <location>
        <begin position="250"/>
        <end position="279"/>
    </location>
</feature>
<comment type="caution">
    <text evidence="7">The sequence shown here is derived from an EMBL/GenBank/DDBJ whole genome shotgun (WGS) entry which is preliminary data.</text>
</comment>
<dbReference type="GO" id="GO:0046872">
    <property type="term" value="F:metal ion binding"/>
    <property type="evidence" value="ECO:0007669"/>
    <property type="project" value="UniProtKB-KW"/>
</dbReference>
<dbReference type="PANTHER" id="PTHR15162:SF7">
    <property type="entry name" value="SUCCINYLGLUTAMATE DESUCCINYLASE"/>
    <property type="match status" value="1"/>
</dbReference>
<evidence type="ECO:0000256" key="4">
    <source>
        <dbReference type="ARBA" id="ARBA00022833"/>
    </source>
</evidence>
<dbReference type="EMBL" id="BMPF01000001">
    <property type="protein sequence ID" value="GGL24457.1"/>
    <property type="molecule type" value="Genomic_DNA"/>
</dbReference>
<feature type="compositionally biased region" description="Low complexity" evidence="5">
    <location>
        <begin position="267"/>
        <end position="279"/>
    </location>
</feature>
<dbReference type="GO" id="GO:0016788">
    <property type="term" value="F:hydrolase activity, acting on ester bonds"/>
    <property type="evidence" value="ECO:0007669"/>
    <property type="project" value="InterPro"/>
</dbReference>
<dbReference type="InterPro" id="IPR055438">
    <property type="entry name" value="AstE_AspA_cat"/>
</dbReference>
<reference evidence="7 8" key="1">
    <citation type="journal article" date="2019" name="Int. J. Syst. Evol. Microbiol.">
        <title>The Global Catalogue of Microorganisms (GCM) 10K type strain sequencing project: providing services to taxonomists for standard genome sequencing and annotation.</title>
        <authorList>
            <consortium name="The Broad Institute Genomics Platform"/>
            <consortium name="The Broad Institute Genome Sequencing Center for Infectious Disease"/>
            <person name="Wu L."/>
            <person name="Ma J."/>
        </authorList>
    </citation>
    <scope>NUCLEOTIDE SEQUENCE [LARGE SCALE GENOMIC DNA]</scope>
    <source>
        <strain evidence="7 8">JCM 19585</strain>
    </source>
</reference>
<proteinExistence type="predicted"/>
<comment type="cofactor">
    <cofactor evidence="1">
        <name>Zn(2+)</name>
        <dbReference type="ChEBI" id="CHEBI:29105"/>
    </cofactor>
</comment>
<dbReference type="Pfam" id="PF24827">
    <property type="entry name" value="AstE_AspA_cat"/>
    <property type="match status" value="1"/>
</dbReference>
<evidence type="ECO:0000256" key="5">
    <source>
        <dbReference type="SAM" id="MobiDB-lite"/>
    </source>
</evidence>
<evidence type="ECO:0000256" key="3">
    <source>
        <dbReference type="ARBA" id="ARBA00022801"/>
    </source>
</evidence>
<feature type="domain" description="Succinylglutamate desuccinylase/Aspartoacylase catalytic" evidence="6">
    <location>
        <begin position="11"/>
        <end position="157"/>
    </location>
</feature>
<keyword evidence="3" id="KW-0378">Hydrolase</keyword>